<dbReference type="Proteomes" id="UP000282211">
    <property type="component" value="Unassembled WGS sequence"/>
</dbReference>
<keyword evidence="9 13" id="KW-0798">TonB box</keyword>
<dbReference type="GO" id="GO:0009279">
    <property type="term" value="C:cell outer membrane"/>
    <property type="evidence" value="ECO:0007669"/>
    <property type="project" value="UniProtKB-SubCell"/>
</dbReference>
<dbReference type="Pfam" id="PF07715">
    <property type="entry name" value="Plug"/>
    <property type="match status" value="1"/>
</dbReference>
<dbReference type="InterPro" id="IPR039426">
    <property type="entry name" value="TonB-dep_rcpt-like"/>
</dbReference>
<evidence type="ECO:0000259" key="16">
    <source>
        <dbReference type="Pfam" id="PF07715"/>
    </source>
</evidence>
<proteinExistence type="inferred from homology"/>
<comment type="caution">
    <text evidence="17">The sequence shown here is derived from an EMBL/GenBank/DDBJ whole genome shotgun (WGS) entry which is preliminary data.</text>
</comment>
<keyword evidence="4" id="KW-0410">Iron transport</keyword>
<evidence type="ECO:0000256" key="1">
    <source>
        <dbReference type="ARBA" id="ARBA00004571"/>
    </source>
</evidence>
<dbReference type="GO" id="GO:0015344">
    <property type="term" value="F:siderophore uptake transmembrane transporter activity"/>
    <property type="evidence" value="ECO:0007669"/>
    <property type="project" value="TreeGrafter"/>
</dbReference>
<feature type="domain" description="TonB-dependent receptor plug" evidence="16">
    <location>
        <begin position="46"/>
        <end position="159"/>
    </location>
</feature>
<keyword evidence="6 14" id="KW-0732">Signal</keyword>
<feature type="signal peptide" evidence="14">
    <location>
        <begin position="1"/>
        <end position="25"/>
    </location>
</feature>
<feature type="chain" id="PRO_5019468960" evidence="14">
    <location>
        <begin position="26"/>
        <end position="831"/>
    </location>
</feature>
<keyword evidence="10 12" id="KW-0472">Membrane</keyword>
<dbReference type="PANTHER" id="PTHR32552:SF89">
    <property type="entry name" value="CATECHOLATE SIDEROPHORE RECEPTOR FIU"/>
    <property type="match status" value="1"/>
</dbReference>
<dbReference type="AlphaFoldDB" id="A0A420WLZ3"/>
<evidence type="ECO:0000256" key="10">
    <source>
        <dbReference type="ARBA" id="ARBA00023136"/>
    </source>
</evidence>
<dbReference type="RefSeq" id="WP_233345463.1">
    <property type="nucleotide sequence ID" value="NZ_RBII01000001.1"/>
</dbReference>
<sequence length="831" mass="88523">MFIRTSQKLLATAATAALLTAPAFAQDANSDEVITTGVVSSKGKTKIDTSISVSSINLETIQDLAPTNLAEIYRNLPGIRSESSSGGGNSNVAVRGLPISTGGAKYLSTQEDGLPVLLFGDSNFAPADGFVKADSTLARIESVRGGTSSTLTTNGVGGIINIIGKTGQQEGGSAAITYGLDHDDMRFDAEYGGSLSEDMYFHIGGHFQQGGDYRDSGYDPISGGQIRGTLTKEFENGFVRVTGKWLDKKDAAYFPQLVSRTDDGSGVGTVGESLGGFEAQNHSIYSNLTRNGISVDGAGNAIPYDLADGLDHKVKAIGAEVDYDLGSGINFNNKMRYQDIKGRFLGGFTNGVSDAGGANYPADRSVHVPGTDELTYFNGPNAGQVVTNANLPNGVVSNVAVFDVELDDMSNFANELKLSKSFDFDGGSTLDVTLGHFFMNQNLNQDWHWSELRTTTENDAALIATPQSINGIHGVNQAFGWDGSNRNYDLEGQVSSPFAAASWTNDALTLDASVRFDNMTQTGVRLEAAGGDFDVNNDGVITGSESSVSLNTGTVGARADLEVDNTAWSVGANYRLYDDFSVFGRASSGASFNFDRALDFGVRNPDGSLRSGGEDAYVDVADQYEVGFKMQNREIAGGDLDFYATAFFTNTEESNVEILSGTPNGRVREYDSKGVELEANYNNGGFDLFATATFTDAEITRAEDNGVANTVLEGNTPQRQADMIWTISPSYTFDRFRVGGSWVGTSDSFSLDDNLLVQDGYSVLHLYGAVNVTEALELSINANNVFDAVGITESANDGRNGWDTNGDGNLDTTIGRSITGRTISGRLRYTF</sequence>
<dbReference type="InterPro" id="IPR036942">
    <property type="entry name" value="Beta-barrel_TonB_sf"/>
</dbReference>
<dbReference type="PROSITE" id="PS52016">
    <property type="entry name" value="TONB_DEPENDENT_REC_3"/>
    <property type="match status" value="1"/>
</dbReference>
<comment type="similarity">
    <text evidence="12 13">Belongs to the TonB-dependent receptor family.</text>
</comment>
<name>A0A420WLZ3_9PROT</name>
<accession>A0A420WLZ3</accession>
<evidence type="ECO:0000259" key="15">
    <source>
        <dbReference type="Pfam" id="PF00593"/>
    </source>
</evidence>
<evidence type="ECO:0000256" key="2">
    <source>
        <dbReference type="ARBA" id="ARBA00022448"/>
    </source>
</evidence>
<keyword evidence="5 12" id="KW-0812">Transmembrane</keyword>
<evidence type="ECO:0000256" key="14">
    <source>
        <dbReference type="SAM" id="SignalP"/>
    </source>
</evidence>
<evidence type="ECO:0000256" key="12">
    <source>
        <dbReference type="PROSITE-ProRule" id="PRU01360"/>
    </source>
</evidence>
<feature type="domain" description="TonB-dependent receptor-like beta-barrel" evidence="15">
    <location>
        <begin position="311"/>
        <end position="785"/>
    </location>
</feature>
<evidence type="ECO:0000256" key="6">
    <source>
        <dbReference type="ARBA" id="ARBA00022729"/>
    </source>
</evidence>
<gene>
    <name evidence="17" type="ORF">DES40_1267</name>
</gene>
<keyword evidence="2 12" id="KW-0813">Transport</keyword>
<evidence type="ECO:0000256" key="4">
    <source>
        <dbReference type="ARBA" id="ARBA00022496"/>
    </source>
</evidence>
<keyword evidence="18" id="KW-1185">Reference proteome</keyword>
<reference evidence="17 18" key="1">
    <citation type="submission" date="2018-10" db="EMBL/GenBank/DDBJ databases">
        <title>Genomic Encyclopedia of Type Strains, Phase IV (KMG-IV): sequencing the most valuable type-strain genomes for metagenomic binning, comparative biology and taxonomic classification.</title>
        <authorList>
            <person name="Goeker M."/>
        </authorList>
    </citation>
    <scope>NUCLEOTIDE SEQUENCE [LARGE SCALE GENOMIC DNA]</scope>
    <source>
        <strain evidence="17 18">DSM 22008</strain>
    </source>
</reference>
<protein>
    <submittedName>
        <fullName evidence="17">Outer membrane receptor protein involved in Fe transport</fullName>
    </submittedName>
</protein>
<comment type="subcellular location">
    <subcellularLocation>
        <location evidence="1 12">Cell outer membrane</location>
        <topology evidence="1 12">Multi-pass membrane protein</topology>
    </subcellularLocation>
</comment>
<evidence type="ECO:0000256" key="9">
    <source>
        <dbReference type="ARBA" id="ARBA00023077"/>
    </source>
</evidence>
<keyword evidence="7" id="KW-0408">Iron</keyword>
<keyword evidence="8" id="KW-0406">Ion transport</keyword>
<dbReference type="PANTHER" id="PTHR32552">
    <property type="entry name" value="FERRICHROME IRON RECEPTOR-RELATED"/>
    <property type="match status" value="1"/>
</dbReference>
<organism evidence="17 18">
    <name type="scientific">Litorimonas taeanensis</name>
    <dbReference type="NCBI Taxonomy" id="568099"/>
    <lineage>
        <taxon>Bacteria</taxon>
        <taxon>Pseudomonadati</taxon>
        <taxon>Pseudomonadota</taxon>
        <taxon>Alphaproteobacteria</taxon>
        <taxon>Maricaulales</taxon>
        <taxon>Robiginitomaculaceae</taxon>
    </lineage>
</organism>
<keyword evidence="11 12" id="KW-0998">Cell outer membrane</keyword>
<dbReference type="Pfam" id="PF00593">
    <property type="entry name" value="TonB_dep_Rec_b-barrel"/>
    <property type="match status" value="1"/>
</dbReference>
<evidence type="ECO:0000256" key="11">
    <source>
        <dbReference type="ARBA" id="ARBA00023237"/>
    </source>
</evidence>
<keyword evidence="17" id="KW-0675">Receptor</keyword>
<evidence type="ECO:0000313" key="17">
    <source>
        <dbReference type="EMBL" id="RKQ71932.1"/>
    </source>
</evidence>
<dbReference type="SUPFAM" id="SSF56935">
    <property type="entry name" value="Porins"/>
    <property type="match status" value="1"/>
</dbReference>
<evidence type="ECO:0000256" key="5">
    <source>
        <dbReference type="ARBA" id="ARBA00022692"/>
    </source>
</evidence>
<evidence type="ECO:0000256" key="13">
    <source>
        <dbReference type="RuleBase" id="RU003357"/>
    </source>
</evidence>
<evidence type="ECO:0000256" key="7">
    <source>
        <dbReference type="ARBA" id="ARBA00023004"/>
    </source>
</evidence>
<dbReference type="Gene3D" id="2.40.170.20">
    <property type="entry name" value="TonB-dependent receptor, beta-barrel domain"/>
    <property type="match status" value="1"/>
</dbReference>
<dbReference type="InterPro" id="IPR000531">
    <property type="entry name" value="Beta-barrel_TonB"/>
</dbReference>
<dbReference type="EMBL" id="RBII01000001">
    <property type="protein sequence ID" value="RKQ71932.1"/>
    <property type="molecule type" value="Genomic_DNA"/>
</dbReference>
<evidence type="ECO:0000313" key="18">
    <source>
        <dbReference type="Proteomes" id="UP000282211"/>
    </source>
</evidence>
<evidence type="ECO:0000256" key="3">
    <source>
        <dbReference type="ARBA" id="ARBA00022452"/>
    </source>
</evidence>
<dbReference type="InterPro" id="IPR037066">
    <property type="entry name" value="Plug_dom_sf"/>
</dbReference>
<dbReference type="InParanoid" id="A0A420WLZ3"/>
<dbReference type="Gene3D" id="2.170.130.10">
    <property type="entry name" value="TonB-dependent receptor, plug domain"/>
    <property type="match status" value="1"/>
</dbReference>
<dbReference type="InterPro" id="IPR012910">
    <property type="entry name" value="Plug_dom"/>
</dbReference>
<keyword evidence="3 12" id="KW-1134">Transmembrane beta strand</keyword>
<evidence type="ECO:0000256" key="8">
    <source>
        <dbReference type="ARBA" id="ARBA00023065"/>
    </source>
</evidence>